<comment type="caution">
    <text evidence="8">The sequence shown here is derived from an EMBL/GenBank/DDBJ whole genome shotgun (WGS) entry which is preliminary data.</text>
</comment>
<evidence type="ECO:0000313" key="8">
    <source>
        <dbReference type="EMBL" id="OKL42598.1"/>
    </source>
</evidence>
<feature type="domain" description="EamA" evidence="7">
    <location>
        <begin position="169"/>
        <end position="297"/>
    </location>
</feature>
<keyword evidence="3 6" id="KW-0812">Transmembrane</keyword>
<proteinExistence type="inferred from homology"/>
<feature type="transmembrane region" description="Helical" evidence="6">
    <location>
        <begin position="195"/>
        <end position="214"/>
    </location>
</feature>
<dbReference type="Proteomes" id="UP000185783">
    <property type="component" value="Unassembled WGS sequence"/>
</dbReference>
<dbReference type="InterPro" id="IPR050638">
    <property type="entry name" value="AA-Vitamin_Transporters"/>
</dbReference>
<keyword evidence="9" id="KW-1185">Reference proteome</keyword>
<dbReference type="PANTHER" id="PTHR32322">
    <property type="entry name" value="INNER MEMBRANE TRANSPORTER"/>
    <property type="match status" value="1"/>
</dbReference>
<gene>
    <name evidence="8" type="ORF">A3843_18255</name>
</gene>
<evidence type="ECO:0000256" key="5">
    <source>
        <dbReference type="ARBA" id="ARBA00023136"/>
    </source>
</evidence>
<evidence type="ECO:0000259" key="7">
    <source>
        <dbReference type="Pfam" id="PF00892"/>
    </source>
</evidence>
<evidence type="ECO:0000313" key="9">
    <source>
        <dbReference type="Proteomes" id="UP000185783"/>
    </source>
</evidence>
<feature type="domain" description="EamA" evidence="7">
    <location>
        <begin position="15"/>
        <end position="149"/>
    </location>
</feature>
<evidence type="ECO:0000256" key="3">
    <source>
        <dbReference type="ARBA" id="ARBA00022692"/>
    </source>
</evidence>
<evidence type="ECO:0000256" key="4">
    <source>
        <dbReference type="ARBA" id="ARBA00022989"/>
    </source>
</evidence>
<name>A0A1U7JD27_9HYPH</name>
<protein>
    <recommendedName>
        <fullName evidence="7">EamA domain-containing protein</fullName>
    </recommendedName>
</protein>
<feature type="transmembrane region" description="Helical" evidence="6">
    <location>
        <begin position="50"/>
        <end position="68"/>
    </location>
</feature>
<evidence type="ECO:0000256" key="1">
    <source>
        <dbReference type="ARBA" id="ARBA00004141"/>
    </source>
</evidence>
<comment type="subcellular location">
    <subcellularLocation>
        <location evidence="1">Membrane</location>
        <topology evidence="1">Multi-pass membrane protein</topology>
    </subcellularLocation>
</comment>
<keyword evidence="4 6" id="KW-1133">Transmembrane helix</keyword>
<feature type="transmembrane region" description="Helical" evidence="6">
    <location>
        <begin position="105"/>
        <end position="125"/>
    </location>
</feature>
<feature type="transmembrane region" description="Helical" evidence="6">
    <location>
        <begin position="258"/>
        <end position="276"/>
    </location>
</feature>
<feature type="transmembrane region" description="Helical" evidence="6">
    <location>
        <begin position="162"/>
        <end position="183"/>
    </location>
</feature>
<reference evidence="8 9" key="1">
    <citation type="submission" date="2016-03" db="EMBL/GenBank/DDBJ databases">
        <title>Genome sequence of Nesiotobacter sp. nov., a moderately halophilic alphaproteobacterium isolated from the Yellow Sea, China.</title>
        <authorList>
            <person name="Zhang G."/>
            <person name="Zhang R."/>
        </authorList>
    </citation>
    <scope>NUCLEOTIDE SEQUENCE [LARGE SCALE GENOMIC DNA]</scope>
    <source>
        <strain evidence="8 9">WB1-6</strain>
    </source>
</reference>
<dbReference type="GO" id="GO:0016020">
    <property type="term" value="C:membrane"/>
    <property type="evidence" value="ECO:0007669"/>
    <property type="project" value="UniProtKB-SubCell"/>
</dbReference>
<dbReference type="InterPro" id="IPR037185">
    <property type="entry name" value="EmrE-like"/>
</dbReference>
<accession>A0A1U7JD27</accession>
<organism evidence="8 9">
    <name type="scientific">Pseudovibrio exalbescens</name>
    <dbReference type="NCBI Taxonomy" id="197461"/>
    <lineage>
        <taxon>Bacteria</taxon>
        <taxon>Pseudomonadati</taxon>
        <taxon>Pseudomonadota</taxon>
        <taxon>Alphaproteobacteria</taxon>
        <taxon>Hyphomicrobiales</taxon>
        <taxon>Stappiaceae</taxon>
        <taxon>Pseudovibrio</taxon>
    </lineage>
</organism>
<dbReference type="PANTHER" id="PTHR32322:SF2">
    <property type="entry name" value="EAMA DOMAIN-CONTAINING PROTEIN"/>
    <property type="match status" value="1"/>
</dbReference>
<dbReference type="SUPFAM" id="SSF103481">
    <property type="entry name" value="Multidrug resistance efflux transporter EmrE"/>
    <property type="match status" value="2"/>
</dbReference>
<dbReference type="Gene3D" id="1.10.3730.20">
    <property type="match status" value="1"/>
</dbReference>
<dbReference type="InterPro" id="IPR000620">
    <property type="entry name" value="EamA_dom"/>
</dbReference>
<feature type="transmembrane region" description="Helical" evidence="6">
    <location>
        <begin position="282"/>
        <end position="299"/>
    </location>
</feature>
<dbReference type="RefSeq" id="WP_028482633.1">
    <property type="nucleotide sequence ID" value="NZ_LVVZ01000041.1"/>
</dbReference>
<sequence>MSTRLLHSGHAQVTIVLLGVLFAAIWSLSFVATKAALADLGPASLASGRLLLAGILLSVLIHPRLYAFFRGLNRSQMRRVLLAGLLSQAGYLTASYWSLLHLPTSLVNIVVSSLPLATVPFAFFILHEQVRAITVVSFILSMTGVAVTLMSGSDFLAIEPDFILPSAILFASVLMLACGNVIVKPLINPTTLLPICALQFLSSGLLVSGLAVVSEPLPTLPGIWHAAPYIGFLAVIGSIVGTLIWFKILEKLPANTASGFFILTPVFGILLGRFVFGEEITTNKIVGVIIIGLAILLQATRSYLEKRRLTTKTEAGMQRH</sequence>
<evidence type="ECO:0000256" key="2">
    <source>
        <dbReference type="ARBA" id="ARBA00007362"/>
    </source>
</evidence>
<feature type="transmembrane region" description="Helical" evidence="6">
    <location>
        <begin position="226"/>
        <end position="246"/>
    </location>
</feature>
<dbReference type="STRING" id="197461.A3843_18255"/>
<feature type="transmembrane region" description="Helical" evidence="6">
    <location>
        <begin position="12"/>
        <end position="30"/>
    </location>
</feature>
<keyword evidence="5 6" id="KW-0472">Membrane</keyword>
<dbReference type="AlphaFoldDB" id="A0A1U7JD27"/>
<dbReference type="EMBL" id="LVVZ01000041">
    <property type="protein sequence ID" value="OKL42598.1"/>
    <property type="molecule type" value="Genomic_DNA"/>
</dbReference>
<feature type="transmembrane region" description="Helical" evidence="6">
    <location>
        <begin position="132"/>
        <end position="150"/>
    </location>
</feature>
<dbReference type="Pfam" id="PF00892">
    <property type="entry name" value="EamA"/>
    <property type="match status" value="2"/>
</dbReference>
<evidence type="ECO:0000256" key="6">
    <source>
        <dbReference type="SAM" id="Phobius"/>
    </source>
</evidence>
<feature type="transmembrane region" description="Helical" evidence="6">
    <location>
        <begin position="80"/>
        <end position="99"/>
    </location>
</feature>
<comment type="similarity">
    <text evidence="2">Belongs to the EamA transporter family.</text>
</comment>